<dbReference type="InterPro" id="IPR058625">
    <property type="entry name" value="MdtA-like_BSH"/>
</dbReference>
<dbReference type="SUPFAM" id="SSF111369">
    <property type="entry name" value="HlyD-like secretion proteins"/>
    <property type="match status" value="1"/>
</dbReference>
<accession>A0A9D7DZT9</accession>
<keyword evidence="2" id="KW-0175">Coiled coil</keyword>
<evidence type="ECO:0000256" key="1">
    <source>
        <dbReference type="ARBA" id="ARBA00009477"/>
    </source>
</evidence>
<dbReference type="InterPro" id="IPR058624">
    <property type="entry name" value="MdtA-like_HH"/>
</dbReference>
<feature type="coiled-coil region" evidence="2">
    <location>
        <begin position="87"/>
        <end position="152"/>
    </location>
</feature>
<feature type="signal peptide" evidence="3">
    <location>
        <begin position="1"/>
        <end position="24"/>
    </location>
</feature>
<dbReference type="Gene3D" id="2.40.50.100">
    <property type="match status" value="1"/>
</dbReference>
<evidence type="ECO:0000313" key="8">
    <source>
        <dbReference type="Proteomes" id="UP000807785"/>
    </source>
</evidence>
<evidence type="ECO:0000256" key="2">
    <source>
        <dbReference type="SAM" id="Coils"/>
    </source>
</evidence>
<dbReference type="AlphaFoldDB" id="A0A9D7DZT9"/>
<protein>
    <submittedName>
        <fullName evidence="7">Efflux RND transporter periplasmic adaptor subunit</fullName>
    </submittedName>
</protein>
<feature type="domain" description="CusB-like beta-barrel" evidence="6">
    <location>
        <begin position="201"/>
        <end position="271"/>
    </location>
</feature>
<evidence type="ECO:0000256" key="3">
    <source>
        <dbReference type="SAM" id="SignalP"/>
    </source>
</evidence>
<name>A0A9D7DZT9_9PROT</name>
<dbReference type="Gene3D" id="2.40.420.20">
    <property type="match status" value="1"/>
</dbReference>
<evidence type="ECO:0000259" key="5">
    <source>
        <dbReference type="Pfam" id="PF25917"/>
    </source>
</evidence>
<dbReference type="GO" id="GO:0015562">
    <property type="term" value="F:efflux transmembrane transporter activity"/>
    <property type="evidence" value="ECO:0007669"/>
    <property type="project" value="TreeGrafter"/>
</dbReference>
<dbReference type="PANTHER" id="PTHR30469">
    <property type="entry name" value="MULTIDRUG RESISTANCE PROTEIN MDTA"/>
    <property type="match status" value="1"/>
</dbReference>
<dbReference type="Gene3D" id="2.40.30.170">
    <property type="match status" value="1"/>
</dbReference>
<feature type="domain" description="Multidrug resistance protein MdtA-like alpha-helical hairpin" evidence="4">
    <location>
        <begin position="95"/>
        <end position="158"/>
    </location>
</feature>
<comment type="caution">
    <text evidence="7">The sequence shown here is derived from an EMBL/GenBank/DDBJ whole genome shotgun (WGS) entry which is preliminary data.</text>
</comment>
<feature type="chain" id="PRO_5039418393" evidence="3">
    <location>
        <begin position="25"/>
        <end position="349"/>
    </location>
</feature>
<sequence>MFRHIVLKLVVSASVVAAALPVPAADAPPDSATVAWREVPTSFAAEATVEALRQATVAAQVQGRVVEVRVDAGDRVRQGDLLMRIDERESNQAVAGAEANVAQAQAQLANARATYERTKNLFAQKFVSQSALDQAQAAYRAADAQMKAASANRGQATTSRSFTSIKAPLAGVVAERHTELGEMATPGKPLLTLYDPGGLRVVASVPQYKLAELRGAVRAKVEFPDTGKWVDATEVELLPVADARTHVVRARVQLPEDLPGVVPGMFARAHFIVGQAKKLVMPQQAIVKRGELTAAYVLDDKGMPQLRQVRTGAVLADGLIEVLAGLSPGEKVSTAPVRAGIALKQPAGQ</sequence>
<organism evidence="7 8">
    <name type="scientific">Candidatus Methylophosphatis roskildensis</name>
    <dbReference type="NCBI Taxonomy" id="2899263"/>
    <lineage>
        <taxon>Bacteria</taxon>
        <taxon>Pseudomonadati</taxon>
        <taxon>Pseudomonadota</taxon>
        <taxon>Betaproteobacteria</taxon>
        <taxon>Nitrosomonadales</taxon>
        <taxon>Sterolibacteriaceae</taxon>
        <taxon>Candidatus Methylophosphatis</taxon>
    </lineage>
</organism>
<dbReference type="Pfam" id="PF25954">
    <property type="entry name" value="Beta-barrel_RND_2"/>
    <property type="match status" value="1"/>
</dbReference>
<dbReference type="EMBL" id="JADJEV010000001">
    <property type="protein sequence ID" value="MBK6971584.1"/>
    <property type="molecule type" value="Genomic_DNA"/>
</dbReference>
<proteinExistence type="inferred from homology"/>
<dbReference type="Gene3D" id="1.10.287.470">
    <property type="entry name" value="Helix hairpin bin"/>
    <property type="match status" value="1"/>
</dbReference>
<keyword evidence="3" id="KW-0732">Signal</keyword>
<dbReference type="Proteomes" id="UP000807785">
    <property type="component" value="Unassembled WGS sequence"/>
</dbReference>
<gene>
    <name evidence="7" type="ORF">IPH26_00970</name>
</gene>
<dbReference type="Pfam" id="PF25876">
    <property type="entry name" value="HH_MFP_RND"/>
    <property type="match status" value="1"/>
</dbReference>
<dbReference type="GO" id="GO:1990281">
    <property type="term" value="C:efflux pump complex"/>
    <property type="evidence" value="ECO:0007669"/>
    <property type="project" value="TreeGrafter"/>
</dbReference>
<dbReference type="NCBIfam" id="TIGR01730">
    <property type="entry name" value="RND_mfp"/>
    <property type="match status" value="1"/>
</dbReference>
<evidence type="ECO:0000259" key="6">
    <source>
        <dbReference type="Pfam" id="PF25954"/>
    </source>
</evidence>
<dbReference type="InterPro" id="IPR058792">
    <property type="entry name" value="Beta-barrel_RND_2"/>
</dbReference>
<dbReference type="Pfam" id="PF25917">
    <property type="entry name" value="BSH_RND"/>
    <property type="match status" value="1"/>
</dbReference>
<feature type="domain" description="Multidrug resistance protein MdtA-like barrel-sandwich hybrid" evidence="5">
    <location>
        <begin position="53"/>
        <end position="189"/>
    </location>
</feature>
<evidence type="ECO:0000313" key="7">
    <source>
        <dbReference type="EMBL" id="MBK6971584.1"/>
    </source>
</evidence>
<dbReference type="PANTHER" id="PTHR30469:SF38">
    <property type="entry name" value="HLYD FAMILY SECRETION PROTEIN"/>
    <property type="match status" value="1"/>
</dbReference>
<evidence type="ECO:0000259" key="4">
    <source>
        <dbReference type="Pfam" id="PF25876"/>
    </source>
</evidence>
<comment type="similarity">
    <text evidence="1">Belongs to the membrane fusion protein (MFP) (TC 8.A.1) family.</text>
</comment>
<reference evidence="7" key="1">
    <citation type="submission" date="2020-10" db="EMBL/GenBank/DDBJ databases">
        <title>Connecting structure to function with the recovery of over 1000 high-quality activated sludge metagenome-assembled genomes encoding full-length rRNA genes using long-read sequencing.</title>
        <authorList>
            <person name="Singleton C.M."/>
            <person name="Petriglieri F."/>
            <person name="Kristensen J.M."/>
            <person name="Kirkegaard R.H."/>
            <person name="Michaelsen T.Y."/>
            <person name="Andersen M.H."/>
            <person name="Karst S.M."/>
            <person name="Dueholm M.S."/>
            <person name="Nielsen P.H."/>
            <person name="Albertsen M."/>
        </authorList>
    </citation>
    <scope>NUCLEOTIDE SEQUENCE</scope>
    <source>
        <strain evidence="7">Bjer_18-Q3-R1-45_BAT3C.347</strain>
    </source>
</reference>
<dbReference type="InterPro" id="IPR006143">
    <property type="entry name" value="RND_pump_MFP"/>
</dbReference>